<dbReference type="EMBL" id="SNYC01000003">
    <property type="protein sequence ID" value="TDQ10941.1"/>
    <property type="molecule type" value="Genomic_DNA"/>
</dbReference>
<sequence>MNLKRSIAIFCSFSLVLFLAFAPQSIDPVEKIVASLQKWAETNPQEKVYLHTDKPYYVVGDTLWFKAYVTVGGKNQLSAVSGSLYIELINEADSIAESIKLPLTAGMAKGNFVLSDLKTHEGNYRIKAYTQWMRNAGPDYFYDRVFSVGNSVANPVFTKIEYVYEKDQDKTNVIAVLTYTDEAGKPYANKTVRYDLIRDDNRVSASKGETDGNGVLKVKFKGYNAKEFINTHLSTYISLDEEESIPKTFSIQTVSTQTDVQFFPESGNLVNGIRSRVAFKATGTNGLGVPVKGVITDNENNQVAEFAAAHLGMGFFMLNPEAGKTYQAKVTYPDGAVNTVKLPAAVQTGYVLSVYNNTATDTVLVRISAAASVYQNGPQDVSLIAQSGGDVFFSGSVTISKATASLQIPVKELRTGIVQFTLFSSTGAPLNERIIFVQNNDQMVVNLSSAKKVYKQRERIDIDINAGDAEGKPLVGNFSIAVIDESAVPSDETKETTILSQLLLSADVKGYIERPNYYFYDPSPQTKANLDLLMLTQGYRRFVWKDVIAGKNPVIPFKAEKLVTSVSGKLVTLLNKPVAGGNIKLINTKLGLVMDTITDNAGKFTFGNLIITDELSFTVQGRNPKGGDRVKVLLDRTPNQDQSPNFNIGDYNNDIRQSMQAYFLNNKKQDQDLQKNGMTGRAQQLKEVKIQVKNKWKSENKFSIDVLEGHADQTIRFTAKDQCYDLLDCLRRKIQGAITFKQVEGKNCGGVYMPFTRGQMMNVYLNGRMIDICEVENVMNIDPVDVIKIDVIRTSIALGSTMGGASILIYTKSVYTHGVTYDPSVVSYAPKGYSSVKEFYAPKHDQRYDYSSSFADLRSTVYWNPAILTGKDGKAAFSFFNADGKGSYRVVIEGINAGGLLGRKVYRYQVE</sequence>
<comment type="caution">
    <text evidence="2">The sequence shown here is derived from an EMBL/GenBank/DDBJ whole genome shotgun (WGS) entry which is preliminary data.</text>
</comment>
<feature type="signal peptide" evidence="1">
    <location>
        <begin position="1"/>
        <end position="22"/>
    </location>
</feature>
<accession>A0A4R6T0T0</accession>
<dbReference type="OrthoDB" id="609485at2"/>
<keyword evidence="3" id="KW-1185">Reference proteome</keyword>
<evidence type="ECO:0000313" key="3">
    <source>
        <dbReference type="Proteomes" id="UP000295620"/>
    </source>
</evidence>
<keyword evidence="1" id="KW-0732">Signal</keyword>
<evidence type="ECO:0008006" key="4">
    <source>
        <dbReference type="Google" id="ProtNLM"/>
    </source>
</evidence>
<dbReference type="Proteomes" id="UP000295620">
    <property type="component" value="Unassembled WGS sequence"/>
</dbReference>
<reference evidence="2 3" key="1">
    <citation type="submission" date="2019-03" db="EMBL/GenBank/DDBJ databases">
        <title>Genomic Encyclopedia of Archaeal and Bacterial Type Strains, Phase II (KMG-II): from individual species to whole genera.</title>
        <authorList>
            <person name="Goeker M."/>
        </authorList>
    </citation>
    <scope>NUCLEOTIDE SEQUENCE [LARGE SCALE GENOMIC DNA]</scope>
    <source>
        <strain evidence="2 3">DSM 19035</strain>
    </source>
</reference>
<dbReference type="AlphaFoldDB" id="A0A4R6T0T0"/>
<name>A0A4R6T0T0_9SPHI</name>
<organism evidence="2 3">
    <name type="scientific">Pedobacter metabolipauper</name>
    <dbReference type="NCBI Taxonomy" id="425513"/>
    <lineage>
        <taxon>Bacteria</taxon>
        <taxon>Pseudomonadati</taxon>
        <taxon>Bacteroidota</taxon>
        <taxon>Sphingobacteriia</taxon>
        <taxon>Sphingobacteriales</taxon>
        <taxon>Sphingobacteriaceae</taxon>
        <taxon>Pedobacter</taxon>
    </lineage>
</organism>
<feature type="chain" id="PRO_5020973561" description="TonB-dependent receptor-like protein" evidence="1">
    <location>
        <begin position="23"/>
        <end position="911"/>
    </location>
</feature>
<proteinExistence type="predicted"/>
<protein>
    <recommendedName>
        <fullName evidence="4">TonB-dependent receptor-like protein</fullName>
    </recommendedName>
</protein>
<dbReference type="Gene3D" id="2.60.40.1930">
    <property type="match status" value="1"/>
</dbReference>
<evidence type="ECO:0000256" key="1">
    <source>
        <dbReference type="SAM" id="SignalP"/>
    </source>
</evidence>
<gene>
    <name evidence="2" type="ORF">ATK78_0051</name>
</gene>
<dbReference type="RefSeq" id="WP_133574061.1">
    <property type="nucleotide sequence ID" value="NZ_SNYC01000003.1"/>
</dbReference>
<evidence type="ECO:0000313" key="2">
    <source>
        <dbReference type="EMBL" id="TDQ10941.1"/>
    </source>
</evidence>